<dbReference type="GO" id="GO:0008955">
    <property type="term" value="F:peptidoglycan glycosyltransferase activity"/>
    <property type="evidence" value="ECO:0007669"/>
    <property type="project" value="UniProtKB-EC"/>
</dbReference>
<evidence type="ECO:0000256" key="10">
    <source>
        <dbReference type="ARBA" id="ARBA00022960"/>
    </source>
</evidence>
<dbReference type="InterPro" id="IPR001460">
    <property type="entry name" value="PCN-bd_Tpept"/>
</dbReference>
<keyword evidence="8" id="KW-0808">Transferase</keyword>
<dbReference type="Pfam" id="PF00912">
    <property type="entry name" value="Transgly"/>
    <property type="match status" value="1"/>
</dbReference>
<proteinExistence type="inferred from homology"/>
<keyword evidence="5" id="KW-0121">Carboxypeptidase</keyword>
<dbReference type="GO" id="GO:0005886">
    <property type="term" value="C:plasma membrane"/>
    <property type="evidence" value="ECO:0007669"/>
    <property type="project" value="UniProtKB-SubCell"/>
</dbReference>
<evidence type="ECO:0000256" key="7">
    <source>
        <dbReference type="ARBA" id="ARBA00022676"/>
    </source>
</evidence>
<dbReference type="GO" id="GO:0071555">
    <property type="term" value="P:cell wall organization"/>
    <property type="evidence" value="ECO:0007669"/>
    <property type="project" value="UniProtKB-KW"/>
</dbReference>
<evidence type="ECO:0000256" key="11">
    <source>
        <dbReference type="ARBA" id="ARBA00022984"/>
    </source>
</evidence>
<dbReference type="GO" id="GO:0009252">
    <property type="term" value="P:peptidoglycan biosynthetic process"/>
    <property type="evidence" value="ECO:0007669"/>
    <property type="project" value="UniProtKB-KW"/>
</dbReference>
<dbReference type="Gene3D" id="3.40.710.10">
    <property type="entry name" value="DD-peptidase/beta-lactamase superfamily"/>
    <property type="match status" value="1"/>
</dbReference>
<dbReference type="InterPro" id="IPR050396">
    <property type="entry name" value="Glycosyltr_51/Transpeptidase"/>
</dbReference>
<evidence type="ECO:0000259" key="18">
    <source>
        <dbReference type="Pfam" id="PF00905"/>
    </source>
</evidence>
<keyword evidence="4" id="KW-1003">Cell membrane</keyword>
<dbReference type="GO" id="GO:0008360">
    <property type="term" value="P:regulation of cell shape"/>
    <property type="evidence" value="ECO:0007669"/>
    <property type="project" value="UniProtKB-KW"/>
</dbReference>
<evidence type="ECO:0000256" key="3">
    <source>
        <dbReference type="ARBA" id="ARBA00007739"/>
    </source>
</evidence>
<evidence type="ECO:0000256" key="16">
    <source>
        <dbReference type="ARBA" id="ARBA00049902"/>
    </source>
</evidence>
<evidence type="ECO:0000313" key="21">
    <source>
        <dbReference type="Proteomes" id="UP000178235"/>
    </source>
</evidence>
<dbReference type="SUPFAM" id="SSF56601">
    <property type="entry name" value="beta-lactamase/transpeptidase-like"/>
    <property type="match status" value="1"/>
</dbReference>
<evidence type="ECO:0000256" key="1">
    <source>
        <dbReference type="ARBA" id="ARBA00004236"/>
    </source>
</evidence>
<dbReference type="InterPro" id="IPR001264">
    <property type="entry name" value="Glyco_trans_51"/>
</dbReference>
<gene>
    <name evidence="20" type="ORF">A2738_02850</name>
</gene>
<comment type="caution">
    <text evidence="20">The sequence shown here is derived from an EMBL/GenBank/DDBJ whole genome shotgun (WGS) entry which is preliminary data.</text>
</comment>
<keyword evidence="17" id="KW-1133">Transmembrane helix</keyword>
<keyword evidence="14" id="KW-0961">Cell wall biogenesis/degradation</keyword>
<evidence type="ECO:0000256" key="2">
    <source>
        <dbReference type="ARBA" id="ARBA00007090"/>
    </source>
</evidence>
<dbReference type="GO" id="GO:0008658">
    <property type="term" value="F:penicillin binding"/>
    <property type="evidence" value="ECO:0007669"/>
    <property type="project" value="InterPro"/>
</dbReference>
<dbReference type="SUPFAM" id="SSF53955">
    <property type="entry name" value="Lysozyme-like"/>
    <property type="match status" value="1"/>
</dbReference>
<dbReference type="Gene3D" id="1.10.3810.10">
    <property type="entry name" value="Biosynthetic peptidoglycan transglycosylase-like"/>
    <property type="match status" value="1"/>
</dbReference>
<accession>A0A1F6VEU1</accession>
<dbReference type="InterPro" id="IPR023346">
    <property type="entry name" value="Lysozyme-like_dom_sf"/>
</dbReference>
<dbReference type="Proteomes" id="UP000178235">
    <property type="component" value="Unassembled WGS sequence"/>
</dbReference>
<keyword evidence="9" id="KW-0378">Hydrolase</keyword>
<dbReference type="Gene3D" id="2.60.40.10">
    <property type="entry name" value="Immunoglobulins"/>
    <property type="match status" value="1"/>
</dbReference>
<comment type="catalytic activity">
    <reaction evidence="15">
        <text>Preferential cleavage: (Ac)2-L-Lys-D-Ala-|-D-Ala. Also transpeptidation of peptidyl-alanyl moieties that are N-acyl substituents of D-alanine.</text>
        <dbReference type="EC" id="3.4.16.4"/>
    </reaction>
</comment>
<dbReference type="GO" id="GO:0009002">
    <property type="term" value="F:serine-type D-Ala-D-Ala carboxypeptidase activity"/>
    <property type="evidence" value="ECO:0007669"/>
    <property type="project" value="UniProtKB-EC"/>
</dbReference>
<dbReference type="InterPro" id="IPR036950">
    <property type="entry name" value="PBP_transglycosylase"/>
</dbReference>
<evidence type="ECO:0000256" key="5">
    <source>
        <dbReference type="ARBA" id="ARBA00022645"/>
    </source>
</evidence>
<protein>
    <submittedName>
        <fullName evidence="20">Uncharacterized protein</fullName>
    </submittedName>
</protein>
<reference evidence="20 21" key="1">
    <citation type="journal article" date="2016" name="Nat. Commun.">
        <title>Thousands of microbial genomes shed light on interconnected biogeochemical processes in an aquifer system.</title>
        <authorList>
            <person name="Anantharaman K."/>
            <person name="Brown C.T."/>
            <person name="Hug L.A."/>
            <person name="Sharon I."/>
            <person name="Castelle C.J."/>
            <person name="Probst A.J."/>
            <person name="Thomas B.C."/>
            <person name="Singh A."/>
            <person name="Wilkins M.J."/>
            <person name="Karaoz U."/>
            <person name="Brodie E.L."/>
            <person name="Williams K.H."/>
            <person name="Hubbard S.S."/>
            <person name="Banfield J.F."/>
        </authorList>
    </citation>
    <scope>NUCLEOTIDE SEQUENCE [LARGE SCALE GENOMIC DNA]</scope>
</reference>
<evidence type="ECO:0000256" key="17">
    <source>
        <dbReference type="SAM" id="Phobius"/>
    </source>
</evidence>
<dbReference type="GO" id="GO:0006508">
    <property type="term" value="P:proteolysis"/>
    <property type="evidence" value="ECO:0007669"/>
    <property type="project" value="UniProtKB-KW"/>
</dbReference>
<evidence type="ECO:0000256" key="14">
    <source>
        <dbReference type="ARBA" id="ARBA00023316"/>
    </source>
</evidence>
<dbReference type="FunFam" id="1.10.3810.10:FF:000001">
    <property type="entry name" value="Penicillin-binding protein 1A"/>
    <property type="match status" value="1"/>
</dbReference>
<dbReference type="AlphaFoldDB" id="A0A1F6VEU1"/>
<keyword evidence="17" id="KW-0812">Transmembrane</keyword>
<keyword evidence="10" id="KW-0133">Cell shape</keyword>
<dbReference type="Pfam" id="PF00905">
    <property type="entry name" value="Transpeptidase"/>
    <property type="match status" value="1"/>
</dbReference>
<comment type="similarity">
    <text evidence="3">In the N-terminal section; belongs to the glycosyltransferase 51 family.</text>
</comment>
<name>A0A1F6VEU1_9BACT</name>
<sequence>MKEIYKKIRNSKMAKNLDKFEATIFAVVMRFYRKKGFLKNLMLFTAGVFIVMVSVVTIWLSSLKIPDFNSFNERRIENSVKIYDRTGEILLYDMHRETKRTDIPYEDMGVNIMNATVAIEDSEFYNHGGIRITSIIRATIWAKLTGKRVTGGSTITQQLIKNTLLTQKVTISRKIKEWVLAIKLENTMPKEKILEHYLNEAPYGGTIYGVEEASKTYFNKRALDITLAEAAYLAAIPQSPTVLSPYGKNKEKLEARKNLVLSRMLELGFITKAEYDSAKKEVVAFSPQSASGIKASHFVFFIKNYLEEKYGREMVERGGLKIITTLDYELQEKGELIVKEGALKNEKDWNGGNASLVAIDPKTGQILTMIGSRDYFDKEIDGNFNVATAARQPGSSFKPFIYATAFNKGFTPSTVLFDLPTEFQTTCNAYGRALPGRNQKDCYMPDNYDGKSRGPMTLRDALAQSINVIAVKLFYLAGLPSSLKTAEDMGISTLGDIGRYGLTLVIGGGEVSLLDMTSAYGVFANDGMRNPYTGILRIENLNGDILEEFKPNTQQVIPKNTALTISDIMSDEKSRIPTFGARSALLIPGHEVAVKTGTTNSNKDAWTIGYTPSIVVGVWAGNNDNEPMKKGGVAVAGPIWNKFISTALENLPDERFEEPNLDVDPEIVKPALRGSWMGNESFFIDRISGKLATEYTPKETLEEKVITNVHSILYWVDRNDILGAPPENPSSNPQFEHWEIPIQNWWAQNKGRFQITTASDKPRMEDDIHTGELKTIITIIEPNSKTTYQPNRTINVKVGTSTKYPIIRMDVFVNNTYLGTSDSATGFSFIPRDIEDLQKENELKVIAHDSVYNTGEATLVFKIEE</sequence>
<evidence type="ECO:0000256" key="15">
    <source>
        <dbReference type="ARBA" id="ARBA00034000"/>
    </source>
</evidence>
<comment type="similarity">
    <text evidence="2">In the C-terminal section; belongs to the transpeptidase family.</text>
</comment>
<dbReference type="PANTHER" id="PTHR32282">
    <property type="entry name" value="BINDING PROTEIN TRANSPEPTIDASE, PUTATIVE-RELATED"/>
    <property type="match status" value="1"/>
</dbReference>
<evidence type="ECO:0000256" key="6">
    <source>
        <dbReference type="ARBA" id="ARBA00022670"/>
    </source>
</evidence>
<comment type="subcellular location">
    <subcellularLocation>
        <location evidence="1">Cell membrane</location>
    </subcellularLocation>
</comment>
<evidence type="ECO:0000256" key="4">
    <source>
        <dbReference type="ARBA" id="ARBA00022475"/>
    </source>
</evidence>
<evidence type="ECO:0000259" key="19">
    <source>
        <dbReference type="Pfam" id="PF00912"/>
    </source>
</evidence>
<organism evidence="20 21">
    <name type="scientific">Candidatus Nomurabacteria bacterium RIFCSPHIGHO2_01_FULL_42_15</name>
    <dbReference type="NCBI Taxonomy" id="1801742"/>
    <lineage>
        <taxon>Bacteria</taxon>
        <taxon>Candidatus Nomuraibacteriota</taxon>
    </lineage>
</organism>
<evidence type="ECO:0000256" key="12">
    <source>
        <dbReference type="ARBA" id="ARBA00023136"/>
    </source>
</evidence>
<comment type="catalytic activity">
    <reaction evidence="16">
        <text>[GlcNAc-(1-&gt;4)-Mur2Ac(oyl-L-Ala-gamma-D-Glu-L-Lys-D-Ala-D-Ala)](n)-di-trans,octa-cis-undecaprenyl diphosphate + beta-D-GlcNAc-(1-&gt;4)-Mur2Ac(oyl-L-Ala-gamma-D-Glu-L-Lys-D-Ala-D-Ala)-di-trans,octa-cis-undecaprenyl diphosphate = [GlcNAc-(1-&gt;4)-Mur2Ac(oyl-L-Ala-gamma-D-Glu-L-Lys-D-Ala-D-Ala)](n+1)-di-trans,octa-cis-undecaprenyl diphosphate + di-trans,octa-cis-undecaprenyl diphosphate + H(+)</text>
        <dbReference type="Rhea" id="RHEA:23708"/>
        <dbReference type="Rhea" id="RHEA-COMP:9602"/>
        <dbReference type="Rhea" id="RHEA-COMP:9603"/>
        <dbReference type="ChEBI" id="CHEBI:15378"/>
        <dbReference type="ChEBI" id="CHEBI:58405"/>
        <dbReference type="ChEBI" id="CHEBI:60033"/>
        <dbReference type="ChEBI" id="CHEBI:78435"/>
        <dbReference type="EC" id="2.4.99.28"/>
    </reaction>
</comment>
<feature type="domain" description="Penicillin-binding protein transpeptidase" evidence="18">
    <location>
        <begin position="355"/>
        <end position="644"/>
    </location>
</feature>
<evidence type="ECO:0000256" key="9">
    <source>
        <dbReference type="ARBA" id="ARBA00022801"/>
    </source>
</evidence>
<feature type="domain" description="Glycosyl transferase family 51" evidence="19">
    <location>
        <begin position="93"/>
        <end position="264"/>
    </location>
</feature>
<dbReference type="InterPro" id="IPR013783">
    <property type="entry name" value="Ig-like_fold"/>
</dbReference>
<keyword evidence="13" id="KW-0511">Multifunctional enzyme</keyword>
<keyword evidence="12 17" id="KW-0472">Membrane</keyword>
<keyword evidence="7" id="KW-0328">Glycosyltransferase</keyword>
<keyword evidence="6" id="KW-0645">Protease</keyword>
<feature type="transmembrane region" description="Helical" evidence="17">
    <location>
        <begin position="40"/>
        <end position="60"/>
    </location>
</feature>
<evidence type="ECO:0000256" key="8">
    <source>
        <dbReference type="ARBA" id="ARBA00022679"/>
    </source>
</evidence>
<evidence type="ECO:0000256" key="13">
    <source>
        <dbReference type="ARBA" id="ARBA00023268"/>
    </source>
</evidence>
<dbReference type="PANTHER" id="PTHR32282:SF11">
    <property type="entry name" value="PENICILLIN-BINDING PROTEIN 1B"/>
    <property type="match status" value="1"/>
</dbReference>
<dbReference type="GO" id="GO:0030288">
    <property type="term" value="C:outer membrane-bounded periplasmic space"/>
    <property type="evidence" value="ECO:0007669"/>
    <property type="project" value="TreeGrafter"/>
</dbReference>
<keyword evidence="11" id="KW-0573">Peptidoglycan synthesis</keyword>
<evidence type="ECO:0000313" key="20">
    <source>
        <dbReference type="EMBL" id="OGI68099.1"/>
    </source>
</evidence>
<dbReference type="InterPro" id="IPR012338">
    <property type="entry name" value="Beta-lactam/transpept-like"/>
</dbReference>
<dbReference type="EMBL" id="MFTS01000005">
    <property type="protein sequence ID" value="OGI68099.1"/>
    <property type="molecule type" value="Genomic_DNA"/>
</dbReference>